<dbReference type="InterPro" id="IPR049326">
    <property type="entry name" value="Rhodopsin_dom_fungi"/>
</dbReference>
<reference evidence="8" key="1">
    <citation type="journal article" date="2020" name="Stud. Mycol.">
        <title>101 Dothideomycetes genomes: a test case for predicting lifestyles and emergence of pathogens.</title>
        <authorList>
            <person name="Haridas S."/>
            <person name="Albert R."/>
            <person name="Binder M."/>
            <person name="Bloem J."/>
            <person name="Labutti K."/>
            <person name="Salamov A."/>
            <person name="Andreopoulos B."/>
            <person name="Baker S."/>
            <person name="Barry K."/>
            <person name="Bills G."/>
            <person name="Bluhm B."/>
            <person name="Cannon C."/>
            <person name="Castanera R."/>
            <person name="Culley D."/>
            <person name="Daum C."/>
            <person name="Ezra D."/>
            <person name="Gonzalez J."/>
            <person name="Henrissat B."/>
            <person name="Kuo A."/>
            <person name="Liang C."/>
            <person name="Lipzen A."/>
            <person name="Lutzoni F."/>
            <person name="Magnuson J."/>
            <person name="Mondo S."/>
            <person name="Nolan M."/>
            <person name="Ohm R."/>
            <person name="Pangilinan J."/>
            <person name="Park H.-J."/>
            <person name="Ramirez L."/>
            <person name="Alfaro M."/>
            <person name="Sun H."/>
            <person name="Tritt A."/>
            <person name="Yoshinaga Y."/>
            <person name="Zwiers L.-H."/>
            <person name="Turgeon B."/>
            <person name="Goodwin S."/>
            <person name="Spatafora J."/>
            <person name="Crous P."/>
            <person name="Grigoriev I."/>
        </authorList>
    </citation>
    <scope>NUCLEOTIDE SEQUENCE</scope>
    <source>
        <strain evidence="8">CBS 121167</strain>
    </source>
</reference>
<accession>A0A6A6B8P8</accession>
<evidence type="ECO:0000313" key="9">
    <source>
        <dbReference type="Proteomes" id="UP000799438"/>
    </source>
</evidence>
<evidence type="ECO:0000259" key="7">
    <source>
        <dbReference type="Pfam" id="PF20684"/>
    </source>
</evidence>
<feature type="transmembrane region" description="Helical" evidence="6">
    <location>
        <begin position="118"/>
        <end position="145"/>
    </location>
</feature>
<dbReference type="PANTHER" id="PTHR33048">
    <property type="entry name" value="PTH11-LIKE INTEGRAL MEMBRANE PROTEIN (AFU_ORTHOLOGUE AFUA_5G11245)"/>
    <property type="match status" value="1"/>
</dbReference>
<feature type="transmembrane region" description="Helical" evidence="6">
    <location>
        <begin position="83"/>
        <end position="106"/>
    </location>
</feature>
<evidence type="ECO:0000256" key="2">
    <source>
        <dbReference type="ARBA" id="ARBA00022692"/>
    </source>
</evidence>
<name>A0A6A6B8P8_9PEZI</name>
<comment type="subcellular location">
    <subcellularLocation>
        <location evidence="1">Membrane</location>
        <topology evidence="1">Multi-pass membrane protein</topology>
    </subcellularLocation>
</comment>
<dbReference type="Proteomes" id="UP000799438">
    <property type="component" value="Unassembled WGS sequence"/>
</dbReference>
<evidence type="ECO:0000256" key="6">
    <source>
        <dbReference type="SAM" id="Phobius"/>
    </source>
</evidence>
<dbReference type="Pfam" id="PF20684">
    <property type="entry name" value="Fung_rhodopsin"/>
    <property type="match status" value="1"/>
</dbReference>
<evidence type="ECO:0000313" key="8">
    <source>
        <dbReference type="EMBL" id="KAF2140316.1"/>
    </source>
</evidence>
<dbReference type="RefSeq" id="XP_033396029.1">
    <property type="nucleotide sequence ID" value="XM_033546820.1"/>
</dbReference>
<dbReference type="OrthoDB" id="2988756at2759"/>
<keyword evidence="2 6" id="KW-0812">Transmembrane</keyword>
<dbReference type="PANTHER" id="PTHR33048:SF114">
    <property type="entry name" value="MEMBRANE PROTEIN PTH11-LIKE, PUTATIVE (AFU_ORTHOLOGUE AFUA_7G06620)-RELATED"/>
    <property type="match status" value="1"/>
</dbReference>
<evidence type="ECO:0000256" key="1">
    <source>
        <dbReference type="ARBA" id="ARBA00004141"/>
    </source>
</evidence>
<feature type="transmembrane region" description="Helical" evidence="6">
    <location>
        <begin position="6"/>
        <end position="25"/>
    </location>
</feature>
<keyword evidence="9" id="KW-1185">Reference proteome</keyword>
<dbReference type="AlphaFoldDB" id="A0A6A6B8P8"/>
<feature type="transmembrane region" description="Helical" evidence="6">
    <location>
        <begin position="198"/>
        <end position="220"/>
    </location>
</feature>
<proteinExistence type="inferred from homology"/>
<feature type="transmembrane region" description="Helical" evidence="6">
    <location>
        <begin position="37"/>
        <end position="57"/>
    </location>
</feature>
<protein>
    <recommendedName>
        <fullName evidence="7">Rhodopsin domain-containing protein</fullName>
    </recommendedName>
</protein>
<evidence type="ECO:0000256" key="4">
    <source>
        <dbReference type="ARBA" id="ARBA00023136"/>
    </source>
</evidence>
<comment type="similarity">
    <text evidence="5">Belongs to the SAT4 family.</text>
</comment>
<sequence length="369" mass="41027">MLDSTLGQVVSWYICTAAAGLFLVTRIAVRWRKMGGLYVDDYLIAAAFGCLVIDLAIQQRMYNIGLTDMAHVTRPHFVEMMKLIFPGSIFYTLSLWLIKSALVVFYKRLADRTSLQKIYNATLIWLLVSYVVIFFDTVFRCYPFSRIWSTDPSQACPPSASVINYWLTITLNIFTDILIICLPLTMVARLKLPLKQKLGVAGVFALGFCTVVASIIRAVYSHKNETMLTCTVSMVETAVAIIATCLPTLRVLILGHTSRNGTYPSRGYELGSSAQAKHSHLASHNHATVSGGTHNKVRNNGVPITRTDSEDELVKDLAVYGSHMPTNPKNAALKNWPDKDKDAIEVTTEFAVYPESIRTVDIHTPGQQV</sequence>
<keyword evidence="3 6" id="KW-1133">Transmembrane helix</keyword>
<keyword evidence="4 6" id="KW-0472">Membrane</keyword>
<feature type="transmembrane region" description="Helical" evidence="6">
    <location>
        <begin position="165"/>
        <end position="186"/>
    </location>
</feature>
<dbReference type="GO" id="GO:0016020">
    <property type="term" value="C:membrane"/>
    <property type="evidence" value="ECO:0007669"/>
    <property type="project" value="UniProtKB-SubCell"/>
</dbReference>
<feature type="transmembrane region" description="Helical" evidence="6">
    <location>
        <begin position="226"/>
        <end position="249"/>
    </location>
</feature>
<organism evidence="8 9">
    <name type="scientific">Aplosporella prunicola CBS 121167</name>
    <dbReference type="NCBI Taxonomy" id="1176127"/>
    <lineage>
        <taxon>Eukaryota</taxon>
        <taxon>Fungi</taxon>
        <taxon>Dikarya</taxon>
        <taxon>Ascomycota</taxon>
        <taxon>Pezizomycotina</taxon>
        <taxon>Dothideomycetes</taxon>
        <taxon>Dothideomycetes incertae sedis</taxon>
        <taxon>Botryosphaeriales</taxon>
        <taxon>Aplosporellaceae</taxon>
        <taxon>Aplosporella</taxon>
    </lineage>
</organism>
<evidence type="ECO:0000256" key="5">
    <source>
        <dbReference type="ARBA" id="ARBA00038359"/>
    </source>
</evidence>
<evidence type="ECO:0000256" key="3">
    <source>
        <dbReference type="ARBA" id="ARBA00022989"/>
    </source>
</evidence>
<gene>
    <name evidence="8" type="ORF">K452DRAFT_54084</name>
</gene>
<dbReference type="EMBL" id="ML995490">
    <property type="protein sequence ID" value="KAF2140316.1"/>
    <property type="molecule type" value="Genomic_DNA"/>
</dbReference>
<dbReference type="GeneID" id="54304327"/>
<feature type="domain" description="Rhodopsin" evidence="7">
    <location>
        <begin position="26"/>
        <end position="253"/>
    </location>
</feature>
<dbReference type="InterPro" id="IPR052337">
    <property type="entry name" value="SAT4-like"/>
</dbReference>